<evidence type="ECO:0008006" key="3">
    <source>
        <dbReference type="Google" id="ProtNLM"/>
    </source>
</evidence>
<dbReference type="InterPro" id="IPR043502">
    <property type="entry name" value="DNA/RNA_pol_sf"/>
</dbReference>
<evidence type="ECO:0000313" key="2">
    <source>
        <dbReference type="Proteomes" id="UP001603978"/>
    </source>
</evidence>
<sequence length="131" mass="15105">MKWAHCVTERQARHVLAALQERMEEVGLTLHPAKTTIVYCRDANRRQNYDTTEFTFLGFTFRPRTARAKNGALFVSFQPAISKDALNKISRAVRSWRLHRRIGSTFAQLATVINPIVRPLGRRDRCPPCPR</sequence>
<protein>
    <recommendedName>
        <fullName evidence="3">Reverse transcriptase (RNA-dependent DNA polymerase)</fullName>
    </recommendedName>
</protein>
<dbReference type="RefSeq" id="WP_393177920.1">
    <property type="nucleotide sequence ID" value="NZ_JBICRM010000086.1"/>
</dbReference>
<organism evidence="1 2">
    <name type="scientific">Nonomuraea marmarensis</name>
    <dbReference type="NCBI Taxonomy" id="3351344"/>
    <lineage>
        <taxon>Bacteria</taxon>
        <taxon>Bacillati</taxon>
        <taxon>Actinomycetota</taxon>
        <taxon>Actinomycetes</taxon>
        <taxon>Streptosporangiales</taxon>
        <taxon>Streptosporangiaceae</taxon>
        <taxon>Nonomuraea</taxon>
    </lineage>
</organism>
<comment type="caution">
    <text evidence="1">The sequence shown here is derived from an EMBL/GenBank/DDBJ whole genome shotgun (WGS) entry which is preliminary data.</text>
</comment>
<accession>A0ABW7AV36</accession>
<dbReference type="Proteomes" id="UP001603978">
    <property type="component" value="Unassembled WGS sequence"/>
</dbReference>
<dbReference type="EMBL" id="JBICRM010000086">
    <property type="protein sequence ID" value="MFG1711291.1"/>
    <property type="molecule type" value="Genomic_DNA"/>
</dbReference>
<dbReference type="SUPFAM" id="SSF56672">
    <property type="entry name" value="DNA/RNA polymerases"/>
    <property type="match status" value="1"/>
</dbReference>
<reference evidence="1 2" key="1">
    <citation type="submission" date="2024-10" db="EMBL/GenBank/DDBJ databases">
        <authorList>
            <person name="Topkara A.R."/>
            <person name="Saygin H."/>
        </authorList>
    </citation>
    <scope>NUCLEOTIDE SEQUENCE [LARGE SCALE GENOMIC DNA]</scope>
    <source>
        <strain evidence="1 2">M3C6</strain>
    </source>
</reference>
<name>A0ABW7AV36_9ACTN</name>
<keyword evidence="2" id="KW-1185">Reference proteome</keyword>
<proteinExistence type="predicted"/>
<gene>
    <name evidence="1" type="ORF">ACFLIM_49895</name>
</gene>
<evidence type="ECO:0000313" key="1">
    <source>
        <dbReference type="EMBL" id="MFG1711291.1"/>
    </source>
</evidence>